<evidence type="ECO:0000256" key="8">
    <source>
        <dbReference type="SAM" id="Phobius"/>
    </source>
</evidence>
<dbReference type="EMBL" id="JABURY010000015">
    <property type="protein sequence ID" value="MBC9130962.1"/>
    <property type="molecule type" value="Genomic_DNA"/>
</dbReference>
<feature type="transmembrane region" description="Helical" evidence="8">
    <location>
        <begin position="268"/>
        <end position="289"/>
    </location>
</feature>
<keyword evidence="10" id="KW-1185">Reference proteome</keyword>
<evidence type="ECO:0000256" key="5">
    <source>
        <dbReference type="ARBA" id="ARBA00022692"/>
    </source>
</evidence>
<dbReference type="InterPro" id="IPR037294">
    <property type="entry name" value="ABC_BtuC-like"/>
</dbReference>
<dbReference type="Gene3D" id="1.10.3470.10">
    <property type="entry name" value="ABC transporter involved in vitamin B12 uptake, BtuC"/>
    <property type="match status" value="1"/>
</dbReference>
<dbReference type="SUPFAM" id="SSF81345">
    <property type="entry name" value="ABC transporter involved in vitamin B12 uptake, BtuC"/>
    <property type="match status" value="1"/>
</dbReference>
<evidence type="ECO:0000256" key="4">
    <source>
        <dbReference type="ARBA" id="ARBA00022475"/>
    </source>
</evidence>
<dbReference type="Proteomes" id="UP000651208">
    <property type="component" value="Unassembled WGS sequence"/>
</dbReference>
<comment type="subcellular location">
    <subcellularLocation>
        <location evidence="1">Cell membrane</location>
        <topology evidence="1">Multi-pass membrane protein</topology>
    </subcellularLocation>
</comment>
<feature type="transmembrane region" description="Helical" evidence="8">
    <location>
        <begin position="137"/>
        <end position="162"/>
    </location>
</feature>
<evidence type="ECO:0000256" key="3">
    <source>
        <dbReference type="ARBA" id="ARBA00022448"/>
    </source>
</evidence>
<reference evidence="9 10" key="1">
    <citation type="submission" date="2020-06" db="EMBL/GenBank/DDBJ databases">
        <title>Frischella cerana isolated from Apis cerana gut homogenate.</title>
        <authorList>
            <person name="Wolter L.A."/>
            <person name="Suenami S."/>
            <person name="Miyazaki R."/>
        </authorList>
    </citation>
    <scope>NUCLEOTIDE SEQUENCE [LARGE SCALE GENOMIC DNA]</scope>
    <source>
        <strain evidence="9 10">Ac13</strain>
    </source>
</reference>
<feature type="transmembrane region" description="Helical" evidence="8">
    <location>
        <begin position="51"/>
        <end position="70"/>
    </location>
</feature>
<evidence type="ECO:0000256" key="6">
    <source>
        <dbReference type="ARBA" id="ARBA00022989"/>
    </source>
</evidence>
<evidence type="ECO:0000313" key="9">
    <source>
        <dbReference type="EMBL" id="MBC9130962.1"/>
    </source>
</evidence>
<comment type="caution">
    <text evidence="9">The sequence shown here is derived from an EMBL/GenBank/DDBJ whole genome shotgun (WGS) entry which is preliminary data.</text>
</comment>
<dbReference type="RefSeq" id="WP_187755402.1">
    <property type="nucleotide sequence ID" value="NZ_JABURY010000015.1"/>
</dbReference>
<feature type="transmembrane region" description="Helical" evidence="8">
    <location>
        <begin position="114"/>
        <end position="131"/>
    </location>
</feature>
<organism evidence="9 10">
    <name type="scientific">Frischella japonica</name>
    <dbReference type="NCBI Taxonomy" id="2741544"/>
    <lineage>
        <taxon>Bacteria</taxon>
        <taxon>Pseudomonadati</taxon>
        <taxon>Pseudomonadota</taxon>
        <taxon>Gammaproteobacteria</taxon>
        <taxon>Orbales</taxon>
        <taxon>Orbaceae</taxon>
        <taxon>Frischella</taxon>
    </lineage>
</organism>
<dbReference type="PANTHER" id="PTHR30472:SF27">
    <property type="entry name" value="PETROBACTIN IMPORT SYSTEM PERMEASE PROTEIN YCLN"/>
    <property type="match status" value="1"/>
</dbReference>
<dbReference type="CDD" id="cd06550">
    <property type="entry name" value="TM_ABC_iron-siderophores_like"/>
    <property type="match status" value="1"/>
</dbReference>
<feature type="transmembrane region" description="Helical" evidence="8">
    <location>
        <begin position="6"/>
        <end position="30"/>
    </location>
</feature>
<keyword evidence="6 8" id="KW-1133">Transmembrane helix</keyword>
<feature type="transmembrane region" description="Helical" evidence="8">
    <location>
        <begin position="230"/>
        <end position="256"/>
    </location>
</feature>
<comment type="similarity">
    <text evidence="2">Belongs to the binding-protein-dependent transport system permease family. FecCD subfamily.</text>
</comment>
<feature type="transmembrane region" description="Helical" evidence="8">
    <location>
        <begin position="295"/>
        <end position="314"/>
    </location>
</feature>
<keyword evidence="5 8" id="KW-0812">Transmembrane</keyword>
<accession>A0ABR7QXN0</accession>
<dbReference type="PANTHER" id="PTHR30472">
    <property type="entry name" value="FERRIC ENTEROBACTIN TRANSPORT SYSTEM PERMEASE PROTEIN"/>
    <property type="match status" value="1"/>
</dbReference>
<evidence type="ECO:0000256" key="2">
    <source>
        <dbReference type="ARBA" id="ARBA00007935"/>
    </source>
</evidence>
<evidence type="ECO:0000256" key="1">
    <source>
        <dbReference type="ARBA" id="ARBA00004651"/>
    </source>
</evidence>
<evidence type="ECO:0000256" key="7">
    <source>
        <dbReference type="ARBA" id="ARBA00023136"/>
    </source>
</evidence>
<gene>
    <name evidence="9" type="ORF">FcAc13_06515</name>
</gene>
<keyword evidence="7 8" id="KW-0472">Membrane</keyword>
<feature type="transmembrane region" description="Helical" evidence="8">
    <location>
        <begin position="90"/>
        <end position="107"/>
    </location>
</feature>
<feature type="transmembrane region" description="Helical" evidence="8">
    <location>
        <begin position="183"/>
        <end position="200"/>
    </location>
</feature>
<keyword evidence="3" id="KW-0813">Transport</keyword>
<evidence type="ECO:0000313" key="10">
    <source>
        <dbReference type="Proteomes" id="UP000651208"/>
    </source>
</evidence>
<proteinExistence type="inferred from homology"/>
<sequence length="322" mass="34779">MKSFNLFISILVLTGLSVTSLFIGVSDVTLSSILSDAEMRYIFIVSRVPRTIALLLAGSALSVAGLIMQILTQNRFIEPSIAGTTQSAGLGLLLVMILAPATVSIFVKMIFASLFALLGTALFMLILRKIILKSALIVPIVGIMLGSVISAITVFLAMYFDLLQSLWAWIYGGDFSGILQGRYELLWLVGLLTLFSYWVADNFTVASMGREFAINVGLNHRKVMTMGLSVIALTTGIVIVVVGLLPFVGLIIPNLISLKMGDNIRKTIPYVCLSGAGLVLLCDMIGRVIIRPYEIPASTILGVIGAIIFLYLLIKQAGYAKH</sequence>
<dbReference type="InterPro" id="IPR000522">
    <property type="entry name" value="ABC_transptr_permease_BtuC"/>
</dbReference>
<dbReference type="Pfam" id="PF01032">
    <property type="entry name" value="FecCD"/>
    <property type="match status" value="1"/>
</dbReference>
<name>A0ABR7QXN0_9GAMM</name>
<keyword evidence="4" id="KW-1003">Cell membrane</keyword>
<protein>
    <submittedName>
        <fullName evidence="9">Iron chelate uptake ABC transporter family permease subunit</fullName>
    </submittedName>
</protein>